<name>A0A084VFX4_ANOSI</name>
<organism evidence="15">
    <name type="scientific">Anopheles sinensis</name>
    <name type="common">Mosquito</name>
    <dbReference type="NCBI Taxonomy" id="74873"/>
    <lineage>
        <taxon>Eukaryota</taxon>
        <taxon>Metazoa</taxon>
        <taxon>Ecdysozoa</taxon>
        <taxon>Arthropoda</taxon>
        <taxon>Hexapoda</taxon>
        <taxon>Insecta</taxon>
        <taxon>Pterygota</taxon>
        <taxon>Neoptera</taxon>
        <taxon>Endopterygota</taxon>
        <taxon>Diptera</taxon>
        <taxon>Nematocera</taxon>
        <taxon>Culicoidea</taxon>
        <taxon>Culicidae</taxon>
        <taxon>Anophelinae</taxon>
        <taxon>Anopheles</taxon>
    </lineage>
</organism>
<dbReference type="EMBL" id="KE524804">
    <property type="protein sequence ID" value="KFB36868.1"/>
    <property type="molecule type" value="Genomic_DNA"/>
</dbReference>
<dbReference type="SUPFAM" id="SSF48264">
    <property type="entry name" value="Cytochrome P450"/>
    <property type="match status" value="1"/>
</dbReference>
<evidence type="ECO:0000256" key="14">
    <source>
        <dbReference type="RuleBase" id="RU000461"/>
    </source>
</evidence>
<dbReference type="InterPro" id="IPR001128">
    <property type="entry name" value="Cyt_P450"/>
</dbReference>
<reference evidence="15 17" key="1">
    <citation type="journal article" date="2014" name="BMC Genomics">
        <title>Genome sequence of Anopheles sinensis provides insight into genetics basis of mosquito competence for malaria parasites.</title>
        <authorList>
            <person name="Zhou D."/>
            <person name="Zhang D."/>
            <person name="Ding G."/>
            <person name="Shi L."/>
            <person name="Hou Q."/>
            <person name="Ye Y."/>
            <person name="Xu Y."/>
            <person name="Zhou H."/>
            <person name="Xiong C."/>
            <person name="Li S."/>
            <person name="Yu J."/>
            <person name="Hong S."/>
            <person name="Yu X."/>
            <person name="Zou P."/>
            <person name="Chen C."/>
            <person name="Chang X."/>
            <person name="Wang W."/>
            <person name="Lv Y."/>
            <person name="Sun Y."/>
            <person name="Ma L."/>
            <person name="Shen B."/>
            <person name="Zhu C."/>
        </authorList>
    </citation>
    <scope>NUCLEOTIDE SEQUENCE [LARGE SCALE GENOMIC DNA]</scope>
</reference>
<sequence length="151" mass="17243">MCLKINNQLVTVAESLRKYPPVPMHMRMTTKDYSVPGTDSTLVAGTPVFIPIYAIQRDPDLFPEPEKFDPDRFSAEEEAKRHPFAWTPFGEGPRVCIGLRFGMMQARVGLAYLLRGFRFSTYEKTSIPMEFVPNSFILAPKDGLWLKVQKL</sequence>
<evidence type="ECO:0000313" key="15">
    <source>
        <dbReference type="EMBL" id="KFB36868.1"/>
    </source>
</evidence>
<dbReference type="InterPro" id="IPR036396">
    <property type="entry name" value="Cyt_P450_sf"/>
</dbReference>
<dbReference type="InterPro" id="IPR002401">
    <property type="entry name" value="Cyt_P450_E_grp-I"/>
</dbReference>
<evidence type="ECO:0000256" key="5">
    <source>
        <dbReference type="ARBA" id="ARBA00022617"/>
    </source>
</evidence>
<dbReference type="Gene3D" id="1.10.630.10">
    <property type="entry name" value="Cytochrome P450"/>
    <property type="match status" value="1"/>
</dbReference>
<evidence type="ECO:0000256" key="3">
    <source>
        <dbReference type="ARBA" id="ARBA00004406"/>
    </source>
</evidence>
<evidence type="ECO:0000256" key="4">
    <source>
        <dbReference type="ARBA" id="ARBA00010617"/>
    </source>
</evidence>
<dbReference type="VEuPathDB" id="VectorBase:ASIC004045"/>
<evidence type="ECO:0000256" key="10">
    <source>
        <dbReference type="ARBA" id="ARBA00023004"/>
    </source>
</evidence>
<keyword evidence="10 13" id="KW-0408">Iron</keyword>
<keyword evidence="5 13" id="KW-0349">Heme</keyword>
<evidence type="ECO:0000256" key="8">
    <source>
        <dbReference type="ARBA" id="ARBA00022848"/>
    </source>
</evidence>
<keyword evidence="11 14" id="KW-0503">Monooxygenase</keyword>
<dbReference type="EMBL" id="ATLV01012546">
    <property type="status" value="NOT_ANNOTATED_CDS"/>
    <property type="molecule type" value="Genomic_DNA"/>
</dbReference>
<dbReference type="STRING" id="74873.A0A084VFX4"/>
<dbReference type="GO" id="GO:0005789">
    <property type="term" value="C:endoplasmic reticulum membrane"/>
    <property type="evidence" value="ECO:0007669"/>
    <property type="project" value="UniProtKB-SubCell"/>
</dbReference>
<dbReference type="GO" id="GO:0016705">
    <property type="term" value="F:oxidoreductase activity, acting on paired donors, with incorporation or reduction of molecular oxygen"/>
    <property type="evidence" value="ECO:0007669"/>
    <property type="project" value="InterPro"/>
</dbReference>
<dbReference type="OMA" id="TINCYIF"/>
<keyword evidence="12" id="KW-0472">Membrane</keyword>
<proteinExistence type="inferred from homology"/>
<evidence type="ECO:0000256" key="2">
    <source>
        <dbReference type="ARBA" id="ARBA00004174"/>
    </source>
</evidence>
<dbReference type="AlphaFoldDB" id="A0A084VFX4"/>
<evidence type="ECO:0000256" key="13">
    <source>
        <dbReference type="PIRSR" id="PIRSR602401-1"/>
    </source>
</evidence>
<dbReference type="PANTHER" id="PTHR24292">
    <property type="entry name" value="CYTOCHROME P450"/>
    <property type="match status" value="1"/>
</dbReference>
<comment type="subcellular location">
    <subcellularLocation>
        <location evidence="3">Endoplasmic reticulum membrane</location>
        <topology evidence="3">Peripheral membrane protein</topology>
    </subcellularLocation>
    <subcellularLocation>
        <location evidence="2">Microsome membrane</location>
        <topology evidence="2">Peripheral membrane protein</topology>
    </subcellularLocation>
</comment>
<dbReference type="VEuPathDB" id="VectorBase:ASIS012913"/>
<keyword evidence="17" id="KW-1185">Reference proteome</keyword>
<keyword evidence="8" id="KW-0492">Microsome</keyword>
<dbReference type="EnsemblMetazoa" id="ASIC004045-RA">
    <property type="protein sequence ID" value="ASIC004045-PA"/>
    <property type="gene ID" value="ASIC004045"/>
</dbReference>
<keyword evidence="7" id="KW-0256">Endoplasmic reticulum</keyword>
<dbReference type="GO" id="GO:0005506">
    <property type="term" value="F:iron ion binding"/>
    <property type="evidence" value="ECO:0007669"/>
    <property type="project" value="InterPro"/>
</dbReference>
<dbReference type="Proteomes" id="UP000030765">
    <property type="component" value="Unassembled WGS sequence"/>
</dbReference>
<evidence type="ECO:0000256" key="1">
    <source>
        <dbReference type="ARBA" id="ARBA00001971"/>
    </source>
</evidence>
<evidence type="ECO:0000256" key="7">
    <source>
        <dbReference type="ARBA" id="ARBA00022824"/>
    </source>
</evidence>
<dbReference type="GO" id="GO:0004497">
    <property type="term" value="F:monooxygenase activity"/>
    <property type="evidence" value="ECO:0007669"/>
    <property type="project" value="UniProtKB-KW"/>
</dbReference>
<protein>
    <recommendedName>
        <fullName evidence="18">Cytochrome P450</fullName>
    </recommendedName>
</protein>
<dbReference type="PRINTS" id="PR00463">
    <property type="entry name" value="EP450I"/>
</dbReference>
<gene>
    <name evidence="15" type="ORF">ZHAS_00004045</name>
</gene>
<accession>A0A084VFX4</accession>
<evidence type="ECO:0000256" key="6">
    <source>
        <dbReference type="ARBA" id="ARBA00022723"/>
    </source>
</evidence>
<feature type="binding site" description="axial binding residue" evidence="13">
    <location>
        <position position="96"/>
    </location>
    <ligand>
        <name>heme</name>
        <dbReference type="ChEBI" id="CHEBI:30413"/>
    </ligand>
    <ligandPart>
        <name>Fe</name>
        <dbReference type="ChEBI" id="CHEBI:18248"/>
    </ligandPart>
</feature>
<evidence type="ECO:0000256" key="12">
    <source>
        <dbReference type="ARBA" id="ARBA00023136"/>
    </source>
</evidence>
<comment type="cofactor">
    <cofactor evidence="1 13">
        <name>heme</name>
        <dbReference type="ChEBI" id="CHEBI:30413"/>
    </cofactor>
</comment>
<evidence type="ECO:0000313" key="16">
    <source>
        <dbReference type="EnsemblMetazoa" id="ASIC004045-PA"/>
    </source>
</evidence>
<keyword evidence="9 14" id="KW-0560">Oxidoreductase</keyword>
<dbReference type="PANTHER" id="PTHR24292:SF103">
    <property type="entry name" value="CYTOCHROME P450 6BS1"/>
    <property type="match status" value="1"/>
</dbReference>
<evidence type="ECO:0008006" key="18">
    <source>
        <dbReference type="Google" id="ProtNLM"/>
    </source>
</evidence>
<dbReference type="OrthoDB" id="7722793at2759"/>
<dbReference type="Pfam" id="PF00067">
    <property type="entry name" value="p450"/>
    <property type="match status" value="1"/>
</dbReference>
<dbReference type="InterPro" id="IPR017972">
    <property type="entry name" value="Cyt_P450_CS"/>
</dbReference>
<evidence type="ECO:0000256" key="11">
    <source>
        <dbReference type="ARBA" id="ARBA00023033"/>
    </source>
</evidence>
<dbReference type="InterPro" id="IPR050476">
    <property type="entry name" value="Insect_CytP450_Detox"/>
</dbReference>
<evidence type="ECO:0000256" key="9">
    <source>
        <dbReference type="ARBA" id="ARBA00023002"/>
    </source>
</evidence>
<dbReference type="GO" id="GO:0020037">
    <property type="term" value="F:heme binding"/>
    <property type="evidence" value="ECO:0007669"/>
    <property type="project" value="InterPro"/>
</dbReference>
<reference evidence="16" key="2">
    <citation type="submission" date="2020-05" db="UniProtKB">
        <authorList>
            <consortium name="EnsemblMetazoa"/>
        </authorList>
    </citation>
    <scope>IDENTIFICATION</scope>
</reference>
<comment type="similarity">
    <text evidence="4 14">Belongs to the cytochrome P450 family.</text>
</comment>
<dbReference type="PROSITE" id="PS00086">
    <property type="entry name" value="CYTOCHROME_P450"/>
    <property type="match status" value="1"/>
</dbReference>
<keyword evidence="6 13" id="KW-0479">Metal-binding</keyword>
<evidence type="ECO:0000313" key="17">
    <source>
        <dbReference type="Proteomes" id="UP000030765"/>
    </source>
</evidence>